<evidence type="ECO:0000313" key="6">
    <source>
        <dbReference type="EMBL" id="BAQ18008.1"/>
    </source>
</evidence>
<evidence type="ECO:0000313" key="7">
    <source>
        <dbReference type="Proteomes" id="UP000031643"/>
    </source>
</evidence>
<dbReference type="Pfam" id="PF04586">
    <property type="entry name" value="Peptidase_S78"/>
    <property type="match status" value="1"/>
</dbReference>
<protein>
    <submittedName>
        <fullName evidence="6">Gene tansfer agent prohead protease</fullName>
    </submittedName>
</protein>
<dbReference type="HOGENOM" id="CLU_073043_1_0_5"/>
<keyword evidence="3" id="KW-0378">Hydrolase</keyword>
<feature type="domain" description="Prohead serine protease" evidence="5">
    <location>
        <begin position="21"/>
        <end position="164"/>
    </location>
</feature>
<evidence type="ECO:0000256" key="4">
    <source>
        <dbReference type="SAM" id="MobiDB-lite"/>
    </source>
</evidence>
<accession>A0A0A8K4Z0</accession>
<dbReference type="NCBIfam" id="TIGR01543">
    <property type="entry name" value="proheadase_HK97"/>
    <property type="match status" value="1"/>
</dbReference>
<dbReference type="AlphaFoldDB" id="A0A0A8K4Z0"/>
<reference evidence="6 7" key="1">
    <citation type="submission" date="2014-09" db="EMBL/GenBank/DDBJ databases">
        <title>Genome sequencing of Methyloceanibacter caenitepidi Gela4.</title>
        <authorList>
            <person name="Takeuchi M."/>
            <person name="Susumu S."/>
            <person name="Kamagata Y."/>
            <person name="Oshima K."/>
            <person name="Hattori M."/>
            <person name="Iwasaki W."/>
        </authorList>
    </citation>
    <scope>NUCLEOTIDE SEQUENCE [LARGE SCALE GENOMIC DNA]</scope>
    <source>
        <strain evidence="6 7">Gela4</strain>
    </source>
</reference>
<proteinExistence type="predicted"/>
<evidence type="ECO:0000256" key="3">
    <source>
        <dbReference type="ARBA" id="ARBA00022801"/>
    </source>
</evidence>
<keyword evidence="7" id="KW-1185">Reference proteome</keyword>
<dbReference type="InterPro" id="IPR006433">
    <property type="entry name" value="Prohead_protease"/>
</dbReference>
<sequence>MLQRFGELAPEREVKFAPVNLQTVEADGTFSGYASVFGQVDLGQDLVMPGAFRESLAARGARGVKLLFQHDPNEPIGVWLELAEDARGLFAKGRLMPEVTRAREVLSLMRAGALDGLSIGFRTVQGRTDPASGVRRLDKIDLWEISVVTFPMLPDARVSAVKRQAPPPRDARPRLRAPDNLPGFARALRRGAQIMRGA</sequence>
<keyword evidence="2 6" id="KW-0645">Protease</keyword>
<dbReference type="KEGG" id="mcg:GL4_2574"/>
<dbReference type="EMBL" id="AP014648">
    <property type="protein sequence ID" value="BAQ18008.1"/>
    <property type="molecule type" value="Genomic_DNA"/>
</dbReference>
<dbReference type="Proteomes" id="UP000031643">
    <property type="component" value="Chromosome"/>
</dbReference>
<dbReference type="GO" id="GO:0008233">
    <property type="term" value="F:peptidase activity"/>
    <property type="evidence" value="ECO:0007669"/>
    <property type="project" value="UniProtKB-KW"/>
</dbReference>
<dbReference type="RefSeq" id="WP_045368033.1">
    <property type="nucleotide sequence ID" value="NZ_AP014648.1"/>
</dbReference>
<evidence type="ECO:0000256" key="2">
    <source>
        <dbReference type="ARBA" id="ARBA00022670"/>
    </source>
</evidence>
<evidence type="ECO:0000259" key="5">
    <source>
        <dbReference type="Pfam" id="PF04586"/>
    </source>
</evidence>
<name>A0A0A8K4Z0_9HYPH</name>
<dbReference type="SUPFAM" id="SSF50789">
    <property type="entry name" value="Herpes virus serine proteinase, assemblin"/>
    <property type="match status" value="1"/>
</dbReference>
<organism evidence="6 7">
    <name type="scientific">Methyloceanibacter caenitepidi</name>
    <dbReference type="NCBI Taxonomy" id="1384459"/>
    <lineage>
        <taxon>Bacteria</taxon>
        <taxon>Pseudomonadati</taxon>
        <taxon>Pseudomonadota</taxon>
        <taxon>Alphaproteobacteria</taxon>
        <taxon>Hyphomicrobiales</taxon>
        <taxon>Hyphomicrobiaceae</taxon>
        <taxon>Methyloceanibacter</taxon>
    </lineage>
</organism>
<evidence type="ECO:0000256" key="1">
    <source>
        <dbReference type="ARBA" id="ARBA00022612"/>
    </source>
</evidence>
<keyword evidence="1" id="KW-1188">Viral release from host cell</keyword>
<dbReference type="OrthoDB" id="9804926at2"/>
<dbReference type="GO" id="GO:0006508">
    <property type="term" value="P:proteolysis"/>
    <property type="evidence" value="ECO:0007669"/>
    <property type="project" value="UniProtKB-KW"/>
</dbReference>
<dbReference type="STRING" id="1384459.GL4_2574"/>
<dbReference type="InterPro" id="IPR054613">
    <property type="entry name" value="Peptidase_S78_dom"/>
</dbReference>
<feature type="region of interest" description="Disordered" evidence="4">
    <location>
        <begin position="159"/>
        <end position="178"/>
    </location>
</feature>
<gene>
    <name evidence="6" type="ORF">GL4_2574</name>
</gene>